<dbReference type="GO" id="GO:0016787">
    <property type="term" value="F:hydrolase activity"/>
    <property type="evidence" value="ECO:0007669"/>
    <property type="project" value="UniProtKB-KW"/>
</dbReference>
<keyword evidence="2" id="KW-0812">Transmembrane</keyword>
<proteinExistence type="predicted"/>
<reference evidence="4 5" key="1">
    <citation type="journal article" name="Sci. Rep.">
        <title>Telomere-to-telomere assembled and centromere annotated genomes of the two main subspecies of the button mushroom Agaricus bisporus reveal especially polymorphic chromosome ends.</title>
        <authorList>
            <person name="Sonnenberg A.S.M."/>
            <person name="Sedaghat-Telgerd N."/>
            <person name="Lavrijssen B."/>
            <person name="Ohm R.A."/>
            <person name="Hendrickx P.M."/>
            <person name="Scholtmeijer K."/>
            <person name="Baars J.J.P."/>
            <person name="van Peer A."/>
        </authorList>
    </citation>
    <scope>NUCLEOTIDE SEQUENCE [LARGE SCALE GENOMIC DNA]</scope>
    <source>
        <strain evidence="4 5">H119_p4</strain>
    </source>
</reference>
<keyword evidence="1" id="KW-0378">Hydrolase</keyword>
<dbReference type="InterPro" id="IPR013094">
    <property type="entry name" value="AB_hydrolase_3"/>
</dbReference>
<dbReference type="EMBL" id="JABXXO010000009">
    <property type="protein sequence ID" value="KAF7770739.1"/>
    <property type="molecule type" value="Genomic_DNA"/>
</dbReference>
<organism evidence="4 5">
    <name type="scientific">Agaricus bisporus var. burnettii</name>
    <dbReference type="NCBI Taxonomy" id="192524"/>
    <lineage>
        <taxon>Eukaryota</taxon>
        <taxon>Fungi</taxon>
        <taxon>Dikarya</taxon>
        <taxon>Basidiomycota</taxon>
        <taxon>Agaricomycotina</taxon>
        <taxon>Agaricomycetes</taxon>
        <taxon>Agaricomycetidae</taxon>
        <taxon>Agaricales</taxon>
        <taxon>Agaricineae</taxon>
        <taxon>Agaricaceae</taxon>
        <taxon>Agaricus</taxon>
    </lineage>
</organism>
<sequence>MPSPDYAQVTLWEKILLICVLCSWPIAMTLRLLLSPFRSYDRHRSWRRIVSDESFRFISSRLRVNQMQYIMVSTISVYLEWVQKYSEKTLLDYLDEDGNLMWFTERETTGKVVFYVHGGTYQLPMQKYVPDYWITVLGEMKERIGEEFDLVALCYSLYPSASFPIQLRQAISGLAHLINVNGIKPEDIYLVGDSAGGGLILQVISHLLHPYQDIPVVQLSAPLGGAFLMSPWVSLTTESLSYTANSGSDVLPAETWAYLASAILKELPDDGRPYLEAVKAPKDWWKGVDRLVKKFTILTGAMECLRDDNMNLAAALERHHKDVTLFVQPDGVHTEPYLARMAGDDDQPEILDLIEKHFT</sequence>
<dbReference type="AlphaFoldDB" id="A0A8H7F008"/>
<name>A0A8H7F008_AGABI</name>
<dbReference type="InterPro" id="IPR029058">
    <property type="entry name" value="AB_hydrolase_fold"/>
</dbReference>
<keyword evidence="2" id="KW-1133">Transmembrane helix</keyword>
<evidence type="ECO:0000259" key="3">
    <source>
        <dbReference type="Pfam" id="PF07859"/>
    </source>
</evidence>
<dbReference type="PANTHER" id="PTHR48081:SF31">
    <property type="entry name" value="STERYL ACETYL HYDROLASE MUG81-RELATED"/>
    <property type="match status" value="1"/>
</dbReference>
<dbReference type="InterPro" id="IPR050300">
    <property type="entry name" value="GDXG_lipolytic_enzyme"/>
</dbReference>
<dbReference type="Pfam" id="PF07859">
    <property type="entry name" value="Abhydrolase_3"/>
    <property type="match status" value="1"/>
</dbReference>
<evidence type="ECO:0000313" key="5">
    <source>
        <dbReference type="Proteomes" id="UP000629468"/>
    </source>
</evidence>
<dbReference type="SUPFAM" id="SSF53474">
    <property type="entry name" value="alpha/beta-Hydrolases"/>
    <property type="match status" value="1"/>
</dbReference>
<dbReference type="Gene3D" id="3.40.50.1820">
    <property type="entry name" value="alpha/beta hydrolase"/>
    <property type="match status" value="1"/>
</dbReference>
<dbReference type="PANTHER" id="PTHR48081">
    <property type="entry name" value="AB HYDROLASE SUPERFAMILY PROTEIN C4A8.06C"/>
    <property type="match status" value="1"/>
</dbReference>
<dbReference type="Proteomes" id="UP000629468">
    <property type="component" value="Unassembled WGS sequence"/>
</dbReference>
<gene>
    <name evidence="4" type="ORF">Agabi119p4_6713</name>
</gene>
<comment type="caution">
    <text evidence="4">The sequence shown here is derived from an EMBL/GenBank/DDBJ whole genome shotgun (WGS) entry which is preliminary data.</text>
</comment>
<evidence type="ECO:0000256" key="2">
    <source>
        <dbReference type="SAM" id="Phobius"/>
    </source>
</evidence>
<feature type="transmembrane region" description="Helical" evidence="2">
    <location>
        <begin position="15"/>
        <end position="34"/>
    </location>
</feature>
<evidence type="ECO:0000256" key="1">
    <source>
        <dbReference type="ARBA" id="ARBA00022801"/>
    </source>
</evidence>
<keyword evidence="2" id="KW-0472">Membrane</keyword>
<protein>
    <submittedName>
        <fullName evidence="4">CAZyme family CE10</fullName>
    </submittedName>
</protein>
<accession>A0A8H7F008</accession>
<evidence type="ECO:0000313" key="4">
    <source>
        <dbReference type="EMBL" id="KAF7770739.1"/>
    </source>
</evidence>
<feature type="domain" description="Alpha/beta hydrolase fold-3" evidence="3">
    <location>
        <begin position="114"/>
        <end position="333"/>
    </location>
</feature>